<dbReference type="NCBIfam" id="NF045797">
    <property type="entry name" value="DsrO"/>
    <property type="match status" value="1"/>
</dbReference>
<evidence type="ECO:0000256" key="3">
    <source>
        <dbReference type="ARBA" id="ARBA00023004"/>
    </source>
</evidence>
<feature type="domain" description="4Fe-4S ferredoxin-type" evidence="5">
    <location>
        <begin position="1"/>
        <end position="31"/>
    </location>
</feature>
<evidence type="ECO:0000256" key="4">
    <source>
        <dbReference type="ARBA" id="ARBA00023014"/>
    </source>
</evidence>
<reference evidence="6 7" key="1">
    <citation type="journal article" date="2016" name="BMC Genomics">
        <title>Combined genomic and structural analyses of a cultured magnetotactic bacterium reveals its niche adaptation to a dynamic environment.</title>
        <authorList>
            <person name="Araujo A.C."/>
            <person name="Morillo V."/>
            <person name="Cypriano J."/>
            <person name="Teixeira L.C."/>
            <person name="Leao P."/>
            <person name="Lyra S."/>
            <person name="Almeida L.G."/>
            <person name="Bazylinski D.A."/>
            <person name="Vasconcellos A.T."/>
            <person name="Abreu F."/>
            <person name="Lins U."/>
        </authorList>
    </citation>
    <scope>NUCLEOTIDE SEQUENCE [LARGE SCALE GENOMIC DNA]</scope>
    <source>
        <strain evidence="6 7">IT-1</strain>
    </source>
</reference>
<dbReference type="InterPro" id="IPR054822">
    <property type="entry name" value="DsrO-like"/>
</dbReference>
<dbReference type="InterPro" id="IPR050954">
    <property type="entry name" value="ET_IronSulfur_Cluster-Binding"/>
</dbReference>
<keyword evidence="1" id="KW-0004">4Fe-4S</keyword>
<dbReference type="PANTHER" id="PTHR43177:SF3">
    <property type="entry name" value="PROTEIN NRFC HOMOLOG"/>
    <property type="match status" value="1"/>
</dbReference>
<name>A0A1Y2K7K0_9PROT</name>
<dbReference type="GO" id="GO:0046872">
    <property type="term" value="F:metal ion binding"/>
    <property type="evidence" value="ECO:0007669"/>
    <property type="project" value="UniProtKB-KW"/>
</dbReference>
<dbReference type="PROSITE" id="PS51379">
    <property type="entry name" value="4FE4S_FER_2"/>
    <property type="match status" value="3"/>
</dbReference>
<keyword evidence="2" id="KW-0479">Metal-binding</keyword>
<accession>A0A1Y2K7K0</accession>
<dbReference type="STRING" id="1434232.MAIT1_03511"/>
<evidence type="ECO:0000313" key="7">
    <source>
        <dbReference type="Proteomes" id="UP000194003"/>
    </source>
</evidence>
<keyword evidence="7" id="KW-1185">Reference proteome</keyword>
<dbReference type="PROSITE" id="PS00198">
    <property type="entry name" value="4FE4S_FER_1"/>
    <property type="match status" value="1"/>
</dbReference>
<feature type="domain" description="4Fe-4S ferredoxin-type" evidence="5">
    <location>
        <begin position="82"/>
        <end position="111"/>
    </location>
</feature>
<sequence>MLIDVTKCTEECTGCSDACAKENNIPQIEDKDRQIQYIRKLKIEDKAGKKPPISLPVLCNHCEHPPCEHVCPTSATFIRKDGLVLVDKHRCIGCRYCMIACPYKARSLVYQENETPVAELNGETPIRAAGVVEKCSFCVHLIDKGELPACVQSCNQSHGGAMMFGDLNDPNSEIAKKVAEVKSLTLRADLGLKPHVHYQGL</sequence>
<proteinExistence type="predicted"/>
<dbReference type="GO" id="GO:0051539">
    <property type="term" value="F:4 iron, 4 sulfur cluster binding"/>
    <property type="evidence" value="ECO:0007669"/>
    <property type="project" value="UniProtKB-KW"/>
</dbReference>
<keyword evidence="4" id="KW-0411">Iron-sulfur</keyword>
<dbReference type="InterPro" id="IPR017896">
    <property type="entry name" value="4Fe4S_Fe-S-bd"/>
</dbReference>
<organism evidence="6 7">
    <name type="scientific">Magnetofaba australis IT-1</name>
    <dbReference type="NCBI Taxonomy" id="1434232"/>
    <lineage>
        <taxon>Bacteria</taxon>
        <taxon>Pseudomonadati</taxon>
        <taxon>Pseudomonadota</taxon>
        <taxon>Magnetococcia</taxon>
        <taxon>Magnetococcales</taxon>
        <taxon>Magnetococcaceae</taxon>
        <taxon>Magnetofaba</taxon>
    </lineage>
</organism>
<dbReference type="CDD" id="cd10551">
    <property type="entry name" value="PsrB"/>
    <property type="match status" value="1"/>
</dbReference>
<evidence type="ECO:0000259" key="5">
    <source>
        <dbReference type="PROSITE" id="PS51379"/>
    </source>
</evidence>
<dbReference type="Proteomes" id="UP000194003">
    <property type="component" value="Unassembled WGS sequence"/>
</dbReference>
<evidence type="ECO:0000256" key="1">
    <source>
        <dbReference type="ARBA" id="ARBA00022485"/>
    </source>
</evidence>
<gene>
    <name evidence="6" type="ORF">MAIT1_03511</name>
</gene>
<evidence type="ECO:0000313" key="6">
    <source>
        <dbReference type="EMBL" id="OSM05338.1"/>
    </source>
</evidence>
<evidence type="ECO:0000256" key="2">
    <source>
        <dbReference type="ARBA" id="ARBA00022723"/>
    </source>
</evidence>
<dbReference type="EMBL" id="LVJN01000018">
    <property type="protein sequence ID" value="OSM05338.1"/>
    <property type="molecule type" value="Genomic_DNA"/>
</dbReference>
<dbReference type="AlphaFoldDB" id="A0A1Y2K7K0"/>
<comment type="caution">
    <text evidence="6">The sequence shown here is derived from an EMBL/GenBank/DDBJ whole genome shotgun (WGS) entry which is preliminary data.</text>
</comment>
<feature type="domain" description="4Fe-4S ferredoxin-type" evidence="5">
    <location>
        <begin position="49"/>
        <end position="81"/>
    </location>
</feature>
<dbReference type="InterPro" id="IPR017900">
    <property type="entry name" value="4Fe4S_Fe_S_CS"/>
</dbReference>
<dbReference type="SUPFAM" id="SSF54862">
    <property type="entry name" value="4Fe-4S ferredoxins"/>
    <property type="match status" value="1"/>
</dbReference>
<protein>
    <submittedName>
        <fullName evidence="6">Putative 4Fe-4S ferredoxin</fullName>
    </submittedName>
</protein>
<dbReference type="Gene3D" id="3.30.70.20">
    <property type="match status" value="2"/>
</dbReference>
<keyword evidence="3" id="KW-0408">Iron</keyword>
<dbReference type="PANTHER" id="PTHR43177">
    <property type="entry name" value="PROTEIN NRFC"/>
    <property type="match status" value="1"/>
</dbReference>
<dbReference type="Pfam" id="PF13247">
    <property type="entry name" value="Fer4_11"/>
    <property type="match status" value="1"/>
</dbReference>